<protein>
    <submittedName>
        <fullName evidence="1">Uncharacterized protein</fullName>
    </submittedName>
</protein>
<evidence type="ECO:0000313" key="1">
    <source>
        <dbReference type="EMBL" id="UYG51455.1"/>
    </source>
</evidence>
<dbReference type="RefSeq" id="WP_231042230.1">
    <property type="nucleotide sequence ID" value="NZ_CP106881.1"/>
</dbReference>
<organism evidence="1 2">
    <name type="scientific">Comamonas endophytica</name>
    <dbReference type="NCBI Taxonomy" id="2949090"/>
    <lineage>
        <taxon>Bacteria</taxon>
        <taxon>Pseudomonadati</taxon>
        <taxon>Pseudomonadota</taxon>
        <taxon>Betaproteobacteria</taxon>
        <taxon>Burkholderiales</taxon>
        <taxon>Comamonadaceae</taxon>
        <taxon>Comamonas</taxon>
    </lineage>
</organism>
<sequence length="364" mass="39458">MQHGVANENPGADIHFNETEADMSIAPLSKALTAAGAHQISSESLFKPLKTTLDKIINVITLGIYGAYKNDVASETKNALLDLGKALVKWNPDAPDIPVELKIDNRDYEISDMPNGGLRLVDCASGEKIEIDGVSLASMRDMILSDLMNHPDFSQAMEQRFYEDATVHVDFVGLKQERANACGEASRNMILAYHGVDYAPATNSRNIFAGIDKDELVLEMRGKGLTSLPLHANEHDGYTSEQIRAGLKNGPLLCELTGHFVIVHGVNTMFDRVDIFCPLLGNRSASLADFNSHLDWAQDVGKAPLTAFRKTDAHADDTAGGFGKRHDADSSSGIIDRLGVGLLATGFAIGNSWLKSLEDFADTM</sequence>
<gene>
    <name evidence="1" type="ORF">M9799_15555</name>
</gene>
<accession>A0ABY6G8U8</accession>
<dbReference type="EMBL" id="CP106881">
    <property type="protein sequence ID" value="UYG51455.1"/>
    <property type="molecule type" value="Genomic_DNA"/>
</dbReference>
<name>A0ABY6G8U8_9BURK</name>
<keyword evidence="2" id="KW-1185">Reference proteome</keyword>
<reference evidence="1" key="1">
    <citation type="submission" date="2022-09" db="EMBL/GenBank/DDBJ databases">
        <title>The complete genome of Acidovorax sp. 5MLIR.</title>
        <authorList>
            <person name="Liu L."/>
            <person name="Yue J."/>
            <person name="Yang F."/>
            <person name="Yuan J."/>
            <person name="Li L."/>
        </authorList>
    </citation>
    <scope>NUCLEOTIDE SEQUENCE</scope>
    <source>
        <strain evidence="1">5MLIR</strain>
    </source>
</reference>
<proteinExistence type="predicted"/>
<evidence type="ECO:0000313" key="2">
    <source>
        <dbReference type="Proteomes" id="UP001162800"/>
    </source>
</evidence>
<dbReference type="Proteomes" id="UP001162800">
    <property type="component" value="Chromosome"/>
</dbReference>
<dbReference type="Gene3D" id="3.90.70.10">
    <property type="entry name" value="Cysteine proteinases"/>
    <property type="match status" value="1"/>
</dbReference>